<dbReference type="Proteomes" id="UP001529338">
    <property type="component" value="Unassembled WGS sequence"/>
</dbReference>
<keyword evidence="1" id="KW-0732">Signal</keyword>
<evidence type="ECO:0000313" key="3">
    <source>
        <dbReference type="Proteomes" id="UP001529338"/>
    </source>
</evidence>
<sequence>MSTRTSARAALLVTAVVAVTGGVASCSAPPAPNCLPSTLHVQPSTFRPGSTITVSSVPAVCTFDRGTYGDYKIHLRTARADTVLGSAVAGDHGEFRTVVQVPSDVPVGRVLIAVSGSAFDYCDDPSAGCAAFEQHAVVTPGH</sequence>
<evidence type="ECO:0000313" key="2">
    <source>
        <dbReference type="EMBL" id="MDM7853769.1"/>
    </source>
</evidence>
<reference evidence="2 3" key="1">
    <citation type="submission" date="2023-06" db="EMBL/GenBank/DDBJ databases">
        <title>Cellulomonas sp. MW4 Whole genome sequence.</title>
        <authorList>
            <person name="Park S."/>
        </authorList>
    </citation>
    <scope>NUCLEOTIDE SEQUENCE [LARGE SCALE GENOMIC DNA]</scope>
    <source>
        <strain evidence="2 3">MW4</strain>
    </source>
</reference>
<feature type="chain" id="PRO_5045761970" description="Lipoprotein" evidence="1">
    <location>
        <begin position="25"/>
        <end position="142"/>
    </location>
</feature>
<evidence type="ECO:0000256" key="1">
    <source>
        <dbReference type="SAM" id="SignalP"/>
    </source>
</evidence>
<comment type="caution">
    <text evidence="2">The sequence shown here is derived from an EMBL/GenBank/DDBJ whole genome shotgun (WGS) entry which is preliminary data.</text>
</comment>
<evidence type="ECO:0008006" key="4">
    <source>
        <dbReference type="Google" id="ProtNLM"/>
    </source>
</evidence>
<accession>A0ABT7SE09</accession>
<name>A0ABT7SE09_9CELL</name>
<keyword evidence="3" id="KW-1185">Reference proteome</keyword>
<gene>
    <name evidence="2" type="ORF">QRT04_02400</name>
</gene>
<dbReference type="PROSITE" id="PS51257">
    <property type="entry name" value="PROKAR_LIPOPROTEIN"/>
    <property type="match status" value="1"/>
</dbReference>
<dbReference type="RefSeq" id="WP_289453288.1">
    <property type="nucleotide sequence ID" value="NZ_JAUCGQ010000001.1"/>
</dbReference>
<proteinExistence type="predicted"/>
<feature type="signal peptide" evidence="1">
    <location>
        <begin position="1"/>
        <end position="24"/>
    </location>
</feature>
<protein>
    <recommendedName>
        <fullName evidence="4">Lipoprotein</fullName>
    </recommendedName>
</protein>
<dbReference type="EMBL" id="JAUCGQ010000001">
    <property type="protein sequence ID" value="MDM7853769.1"/>
    <property type="molecule type" value="Genomic_DNA"/>
</dbReference>
<organism evidence="2 3">
    <name type="scientific">Cellulomonas alba</name>
    <dbReference type="NCBI Taxonomy" id="3053467"/>
    <lineage>
        <taxon>Bacteria</taxon>
        <taxon>Bacillati</taxon>
        <taxon>Actinomycetota</taxon>
        <taxon>Actinomycetes</taxon>
        <taxon>Micrococcales</taxon>
        <taxon>Cellulomonadaceae</taxon>
        <taxon>Cellulomonas</taxon>
    </lineage>
</organism>